<proteinExistence type="predicted"/>
<dbReference type="Proteomes" id="UP000095606">
    <property type="component" value="Unassembled WGS sequence"/>
</dbReference>
<dbReference type="EMBL" id="JANUTS010000001">
    <property type="protein sequence ID" value="MCS2794636.1"/>
    <property type="molecule type" value="Genomic_DNA"/>
</dbReference>
<gene>
    <name evidence="4" type="ORF">BFLFYP10_02386</name>
    <name evidence="1" type="ORF">ERS852461_03804</name>
    <name evidence="2" type="ORF">NXW97_22020</name>
    <name evidence="3" type="ORF">NXY30_25715</name>
</gene>
<dbReference type="InterPro" id="IPR032593">
    <property type="entry name" value="DUF4907"/>
</dbReference>
<reference evidence="2" key="3">
    <citation type="submission" date="2022-08" db="EMBL/GenBank/DDBJ databases">
        <title>Genome Sequencing of Bacteroides fragilis Group Isolates with Nanopore Technology.</title>
        <authorList>
            <person name="Tisza M.J."/>
            <person name="Smith D."/>
            <person name="Dekker J.P."/>
        </authorList>
    </citation>
    <scope>NUCLEOTIDE SEQUENCE</scope>
    <source>
        <strain evidence="2">BFG-351</strain>
        <strain evidence="3">BFG-527</strain>
    </source>
</reference>
<evidence type="ECO:0000313" key="5">
    <source>
        <dbReference type="Proteomes" id="UP000095606"/>
    </source>
</evidence>
<dbReference type="EMBL" id="CP103141">
    <property type="protein sequence ID" value="UVQ74317.1"/>
    <property type="molecule type" value="Genomic_DNA"/>
</dbReference>
<protein>
    <submittedName>
        <fullName evidence="2">DUF4907 domain-containing protein</fullName>
    </submittedName>
</protein>
<dbReference type="EMBL" id="CZAE01000021">
    <property type="protein sequence ID" value="CUP94879.1"/>
    <property type="molecule type" value="Genomic_DNA"/>
</dbReference>
<accession>A0A6N2VTG9</accession>
<name>A0A174SK10_9BACE</name>
<organism evidence="1 5">
    <name type="scientific">Bacteroides faecis</name>
    <dbReference type="NCBI Taxonomy" id="674529"/>
    <lineage>
        <taxon>Bacteria</taxon>
        <taxon>Pseudomonadati</taxon>
        <taxon>Bacteroidota</taxon>
        <taxon>Bacteroidia</taxon>
        <taxon>Bacteroidales</taxon>
        <taxon>Bacteroidaceae</taxon>
        <taxon>Bacteroides</taxon>
    </lineage>
</organism>
<dbReference type="Proteomes" id="UP001204548">
    <property type="component" value="Unassembled WGS sequence"/>
</dbReference>
<accession>A0A174SK10</accession>
<dbReference type="Pfam" id="PF16250">
    <property type="entry name" value="DUF4907"/>
    <property type="match status" value="1"/>
</dbReference>
<keyword evidence="6" id="KW-1185">Reference proteome</keyword>
<evidence type="ECO:0000313" key="4">
    <source>
        <dbReference type="EMBL" id="VYT32092.1"/>
    </source>
</evidence>
<reference evidence="4" key="2">
    <citation type="submission" date="2019-11" db="EMBL/GenBank/DDBJ databases">
        <authorList>
            <person name="Feng L."/>
        </authorList>
    </citation>
    <scope>NUCLEOTIDE SEQUENCE</scope>
    <source>
        <strain evidence="4">BfaecisLFYP10</strain>
    </source>
</reference>
<evidence type="ECO:0000313" key="3">
    <source>
        <dbReference type="EMBL" id="UVQ74317.1"/>
    </source>
</evidence>
<evidence type="ECO:0000313" key="6">
    <source>
        <dbReference type="Proteomes" id="UP001060104"/>
    </source>
</evidence>
<dbReference type="EMBL" id="CACRSZ010000054">
    <property type="protein sequence ID" value="VYT32092.1"/>
    <property type="molecule type" value="Genomic_DNA"/>
</dbReference>
<dbReference type="Proteomes" id="UP001060104">
    <property type="component" value="Chromosome"/>
</dbReference>
<evidence type="ECO:0000313" key="2">
    <source>
        <dbReference type="EMBL" id="MCS2794636.1"/>
    </source>
</evidence>
<dbReference type="GeneID" id="69591556"/>
<reference evidence="1 5" key="1">
    <citation type="submission" date="2015-09" db="EMBL/GenBank/DDBJ databases">
        <authorList>
            <consortium name="Pathogen Informatics"/>
        </authorList>
    </citation>
    <scope>NUCLEOTIDE SEQUENCE [LARGE SCALE GENOMIC DNA]</scope>
    <source>
        <strain evidence="1 5">2789STDY5834846</strain>
    </source>
</reference>
<dbReference type="AlphaFoldDB" id="A0A174SK10"/>
<dbReference type="RefSeq" id="WP_224207205.1">
    <property type="nucleotide sequence ID" value="NZ_CABMFH010000007.1"/>
</dbReference>
<evidence type="ECO:0000313" key="1">
    <source>
        <dbReference type="EMBL" id="CUP94879.1"/>
    </source>
</evidence>
<sequence length="109" mass="12243">MKRNKKWIGIGLIVLLLGGGITCYKKVNLSDPYHLEVIQGEDSIGYGYQIYKGERVIIAQPFIPAVTGRKTFRTEQDARHVGDLVLERIRTGQDFTVSKEDLKGLGITH</sequence>